<keyword evidence="3" id="KW-1185">Reference proteome</keyword>
<protein>
    <submittedName>
        <fullName evidence="2">Glycosyltransferase</fullName>
    </submittedName>
</protein>
<dbReference type="SUPFAM" id="SSF53448">
    <property type="entry name" value="Nucleotide-diphospho-sugar transferases"/>
    <property type="match status" value="1"/>
</dbReference>
<proteinExistence type="predicted"/>
<reference evidence="2 3" key="1">
    <citation type="submission" date="2019-11" db="EMBL/GenBank/DDBJ databases">
        <title>Pedobacter sp. HMF7647 Genome sequencing and assembly.</title>
        <authorList>
            <person name="Kang H."/>
            <person name="Kim H."/>
            <person name="Joh K."/>
        </authorList>
    </citation>
    <scope>NUCLEOTIDE SEQUENCE [LARGE SCALE GENOMIC DNA]</scope>
    <source>
        <strain evidence="2 3">HMF7647</strain>
    </source>
</reference>
<dbReference type="InterPro" id="IPR050834">
    <property type="entry name" value="Glycosyltransf_2"/>
</dbReference>
<dbReference type="GO" id="GO:0016740">
    <property type="term" value="F:transferase activity"/>
    <property type="evidence" value="ECO:0007669"/>
    <property type="project" value="UniProtKB-KW"/>
</dbReference>
<dbReference type="EMBL" id="WVHT01000006">
    <property type="protein sequence ID" value="MXV52123.1"/>
    <property type="molecule type" value="Genomic_DNA"/>
</dbReference>
<comment type="caution">
    <text evidence="2">The sequence shown here is derived from an EMBL/GenBank/DDBJ whole genome shotgun (WGS) entry which is preliminary data.</text>
</comment>
<dbReference type="PANTHER" id="PTHR43685:SF2">
    <property type="entry name" value="GLYCOSYLTRANSFERASE 2-LIKE DOMAIN-CONTAINING PROTEIN"/>
    <property type="match status" value="1"/>
</dbReference>
<dbReference type="Pfam" id="PF00535">
    <property type="entry name" value="Glycos_transf_2"/>
    <property type="match status" value="1"/>
</dbReference>
<dbReference type="Gene3D" id="3.90.550.10">
    <property type="entry name" value="Spore Coat Polysaccharide Biosynthesis Protein SpsA, Chain A"/>
    <property type="match status" value="1"/>
</dbReference>
<dbReference type="RefSeq" id="WP_160845299.1">
    <property type="nucleotide sequence ID" value="NZ_WVHT01000006.1"/>
</dbReference>
<dbReference type="InterPro" id="IPR001173">
    <property type="entry name" value="Glyco_trans_2-like"/>
</dbReference>
<evidence type="ECO:0000313" key="2">
    <source>
        <dbReference type="EMBL" id="MXV52123.1"/>
    </source>
</evidence>
<evidence type="ECO:0000259" key="1">
    <source>
        <dbReference type="Pfam" id="PF00535"/>
    </source>
</evidence>
<dbReference type="Proteomes" id="UP000466586">
    <property type="component" value="Unassembled WGS sequence"/>
</dbReference>
<organism evidence="2 3">
    <name type="scientific">Hufsiella arboris</name>
    <dbReference type="NCBI Taxonomy" id="2695275"/>
    <lineage>
        <taxon>Bacteria</taxon>
        <taxon>Pseudomonadati</taxon>
        <taxon>Bacteroidota</taxon>
        <taxon>Sphingobacteriia</taxon>
        <taxon>Sphingobacteriales</taxon>
        <taxon>Sphingobacteriaceae</taxon>
        <taxon>Hufsiella</taxon>
    </lineage>
</organism>
<sequence>MENTPKISIIIATYNAGSFIERALQSVLDQKYPNTELIVIDGNSKDDTVSKIRKFEDGIAYWVSEPDKGIYDAWNKGVDKATGDWTMFLGADDLLVPGAIKDYVEFLKGVGKEVDYVSSRIEMIDENDTTIRIKGWPWEWPMFLKEMTVAHPGSLHSKRLFEKYGRFDTSYKITGDYEFLLRPGKELKTAYYDKVQVKMSEGGASDSIAAVKEHLRAASKTGGYPEYKAKLNGAVVYIKFKGKYLLRRFGFNAYLKT</sequence>
<keyword evidence="2" id="KW-0808">Transferase</keyword>
<accession>A0A7K1YC13</accession>
<evidence type="ECO:0000313" key="3">
    <source>
        <dbReference type="Proteomes" id="UP000466586"/>
    </source>
</evidence>
<name>A0A7K1YC13_9SPHI</name>
<gene>
    <name evidence="2" type="ORF">GS399_14185</name>
</gene>
<dbReference type="PANTHER" id="PTHR43685">
    <property type="entry name" value="GLYCOSYLTRANSFERASE"/>
    <property type="match status" value="1"/>
</dbReference>
<dbReference type="CDD" id="cd06433">
    <property type="entry name" value="GT_2_WfgS_like"/>
    <property type="match status" value="1"/>
</dbReference>
<feature type="domain" description="Glycosyltransferase 2-like" evidence="1">
    <location>
        <begin position="8"/>
        <end position="140"/>
    </location>
</feature>
<dbReference type="InterPro" id="IPR029044">
    <property type="entry name" value="Nucleotide-diphossugar_trans"/>
</dbReference>
<dbReference type="AlphaFoldDB" id="A0A7K1YC13"/>